<keyword evidence="1" id="KW-0812">Transmembrane</keyword>
<dbReference type="EMBL" id="JAUSQZ010000001">
    <property type="protein sequence ID" value="MDP9825353.1"/>
    <property type="molecule type" value="Genomic_DNA"/>
</dbReference>
<keyword evidence="4" id="KW-1185">Reference proteome</keyword>
<name>A0ABT9NY43_9ACTN</name>
<feature type="transmembrane region" description="Helical" evidence="1">
    <location>
        <begin position="22"/>
        <end position="41"/>
    </location>
</feature>
<accession>A0ABT9NY43</accession>
<evidence type="ECO:0000259" key="2">
    <source>
        <dbReference type="Pfam" id="PF13400"/>
    </source>
</evidence>
<evidence type="ECO:0000313" key="3">
    <source>
        <dbReference type="EMBL" id="MDP9825353.1"/>
    </source>
</evidence>
<organism evidence="3 4">
    <name type="scientific">Kineosporia succinea</name>
    <dbReference type="NCBI Taxonomy" id="84632"/>
    <lineage>
        <taxon>Bacteria</taxon>
        <taxon>Bacillati</taxon>
        <taxon>Actinomycetota</taxon>
        <taxon>Actinomycetes</taxon>
        <taxon>Kineosporiales</taxon>
        <taxon>Kineosporiaceae</taxon>
        <taxon>Kineosporia</taxon>
    </lineage>
</organism>
<keyword evidence="1" id="KW-1133">Transmembrane helix</keyword>
<evidence type="ECO:0000256" key="1">
    <source>
        <dbReference type="SAM" id="Phobius"/>
    </source>
</evidence>
<comment type="caution">
    <text evidence="3">The sequence shown here is derived from an EMBL/GenBank/DDBJ whole genome shotgun (WGS) entry which is preliminary data.</text>
</comment>
<dbReference type="Proteomes" id="UP001235712">
    <property type="component" value="Unassembled WGS sequence"/>
</dbReference>
<gene>
    <name evidence="3" type="ORF">J2S57_001102</name>
</gene>
<dbReference type="InterPro" id="IPR028087">
    <property type="entry name" value="Tad_N"/>
</dbReference>
<reference evidence="3 4" key="1">
    <citation type="submission" date="2023-07" db="EMBL/GenBank/DDBJ databases">
        <title>Sequencing the genomes of 1000 actinobacteria strains.</title>
        <authorList>
            <person name="Klenk H.-P."/>
        </authorList>
    </citation>
    <scope>NUCLEOTIDE SEQUENCE [LARGE SCALE GENOMIC DNA]</scope>
    <source>
        <strain evidence="3 4">DSM 44388</strain>
    </source>
</reference>
<proteinExistence type="predicted"/>
<evidence type="ECO:0000313" key="4">
    <source>
        <dbReference type="Proteomes" id="UP001235712"/>
    </source>
</evidence>
<dbReference type="RefSeq" id="WP_307239046.1">
    <property type="nucleotide sequence ID" value="NZ_JAUSQZ010000001.1"/>
</dbReference>
<keyword evidence="1" id="KW-0472">Membrane</keyword>
<feature type="domain" description="Putative Flp pilus-assembly TadG-like N-terminal" evidence="2">
    <location>
        <begin position="20"/>
        <end position="67"/>
    </location>
</feature>
<protein>
    <recommendedName>
        <fullName evidence="2">Putative Flp pilus-assembly TadG-like N-terminal domain-containing protein</fullName>
    </recommendedName>
</protein>
<dbReference type="Pfam" id="PF13400">
    <property type="entry name" value="Tad"/>
    <property type="match status" value="1"/>
</dbReference>
<sequence length="163" mass="17286">MTGSVHREARLPTPAVRDAGQIMPLITGFVVVALLLVIVTVDITALHLQRQELHALTDAATLDAADALDEGAFYEDGAGERPVALSDRSVHESVRRYLGEKPESAEELDVSISAPTGAVNGTTAEVTLTGRGRIPLIGLVVRRWAEGVRLTATSRATAREGVP</sequence>